<evidence type="ECO:0000313" key="8">
    <source>
        <dbReference type="EMBL" id="EQD72426.1"/>
    </source>
</evidence>
<evidence type="ECO:0000259" key="7">
    <source>
        <dbReference type="PROSITE" id="PS51755"/>
    </source>
</evidence>
<dbReference type="GO" id="GO:0032993">
    <property type="term" value="C:protein-DNA complex"/>
    <property type="evidence" value="ECO:0007669"/>
    <property type="project" value="TreeGrafter"/>
</dbReference>
<dbReference type="InterPro" id="IPR016032">
    <property type="entry name" value="Sig_transdc_resp-reg_C-effctor"/>
</dbReference>
<dbReference type="PROSITE" id="PS51755">
    <property type="entry name" value="OMPR_PHOB"/>
    <property type="match status" value="1"/>
</dbReference>
<feature type="domain" description="Response regulatory" evidence="6">
    <location>
        <begin position="7"/>
        <end position="121"/>
    </location>
</feature>
<dbReference type="EMBL" id="AUZY01002333">
    <property type="protein sequence ID" value="EQD72426.1"/>
    <property type="molecule type" value="Genomic_DNA"/>
</dbReference>
<dbReference type="NCBIfam" id="NF007005">
    <property type="entry name" value="PRK09468.1"/>
    <property type="match status" value="1"/>
</dbReference>
<dbReference type="SUPFAM" id="SSF52172">
    <property type="entry name" value="CheY-like"/>
    <property type="match status" value="1"/>
</dbReference>
<dbReference type="InterPro" id="IPR036388">
    <property type="entry name" value="WH-like_DNA-bd_sf"/>
</dbReference>
<dbReference type="InterPro" id="IPR001789">
    <property type="entry name" value="Sig_transdc_resp-reg_receiver"/>
</dbReference>
<sequence length="242" mass="27812">MNTLPIRVLVIDDDLRIRALLEEYLREEGYQVRTLNHGLQIEEELAVHKPDLIILDIMLPREDGLTICRRLRGQGIQIPIIMLTAKGEPIERIVGLEIGADDYVAKPFNPRELLARIKAILRRRNFNPPPGAPATEDLRVRFGPFEFNRAKRCLTRGAELIPLTTSEFAVLEALVSHARVPLNREQLLELARGRSYTAFDRSMDVQISRLRHLIEEDRSRPRYLQTVRGYGYVFIPDDSEPA</sequence>
<keyword evidence="2" id="KW-0902">Two-component regulatory system</keyword>
<evidence type="ECO:0000256" key="5">
    <source>
        <dbReference type="ARBA" id="ARBA00023163"/>
    </source>
</evidence>
<name>T1BHF7_9ZZZZ</name>
<dbReference type="InterPro" id="IPR011006">
    <property type="entry name" value="CheY-like_superfamily"/>
</dbReference>
<dbReference type="SUPFAM" id="SSF46894">
    <property type="entry name" value="C-terminal effector domain of the bipartite response regulators"/>
    <property type="match status" value="1"/>
</dbReference>
<dbReference type="SMART" id="SM00448">
    <property type="entry name" value="REC"/>
    <property type="match status" value="1"/>
</dbReference>
<dbReference type="FunFam" id="3.40.50.2300:FF:000001">
    <property type="entry name" value="DNA-binding response regulator PhoB"/>
    <property type="match status" value="1"/>
</dbReference>
<evidence type="ECO:0000256" key="1">
    <source>
        <dbReference type="ARBA" id="ARBA00022553"/>
    </source>
</evidence>
<keyword evidence="4" id="KW-0238">DNA-binding</keyword>
<keyword evidence="1" id="KW-0597">Phosphoprotein</keyword>
<dbReference type="SMART" id="SM00862">
    <property type="entry name" value="Trans_reg_C"/>
    <property type="match status" value="1"/>
</dbReference>
<dbReference type="CDD" id="cd17574">
    <property type="entry name" value="REC_OmpR"/>
    <property type="match status" value="1"/>
</dbReference>
<accession>T1BHF7</accession>
<dbReference type="GO" id="GO:0000156">
    <property type="term" value="F:phosphorelay response regulator activity"/>
    <property type="evidence" value="ECO:0007669"/>
    <property type="project" value="TreeGrafter"/>
</dbReference>
<dbReference type="InterPro" id="IPR001867">
    <property type="entry name" value="OmpR/PhoB-type_DNA-bd"/>
</dbReference>
<comment type="caution">
    <text evidence="8">The sequence shown here is derived from an EMBL/GenBank/DDBJ whole genome shotgun (WGS) entry which is preliminary data.</text>
</comment>
<proteinExistence type="predicted"/>
<gene>
    <name evidence="8" type="ORF">B1B_03767</name>
</gene>
<reference evidence="8" key="2">
    <citation type="journal article" date="2014" name="ISME J.">
        <title>Microbial stratification in low pH oxic and suboxic macroscopic growths along an acid mine drainage.</title>
        <authorList>
            <person name="Mendez-Garcia C."/>
            <person name="Mesa V."/>
            <person name="Sprenger R.R."/>
            <person name="Richter M."/>
            <person name="Diez M.S."/>
            <person name="Solano J."/>
            <person name="Bargiela R."/>
            <person name="Golyshina O.V."/>
            <person name="Manteca A."/>
            <person name="Ramos J.L."/>
            <person name="Gallego J.R."/>
            <person name="Llorente I."/>
            <person name="Martins Dos Santos V.A."/>
            <person name="Jensen O.N."/>
            <person name="Pelaez A.I."/>
            <person name="Sanchez J."/>
            <person name="Ferrer M."/>
        </authorList>
    </citation>
    <scope>NUCLEOTIDE SEQUENCE</scope>
</reference>
<dbReference type="Gene3D" id="6.10.250.690">
    <property type="match status" value="1"/>
</dbReference>
<dbReference type="GO" id="GO:0000976">
    <property type="term" value="F:transcription cis-regulatory region binding"/>
    <property type="evidence" value="ECO:0007669"/>
    <property type="project" value="TreeGrafter"/>
</dbReference>
<reference evidence="8" key="1">
    <citation type="submission" date="2013-08" db="EMBL/GenBank/DDBJ databases">
        <authorList>
            <person name="Mendez C."/>
            <person name="Richter M."/>
            <person name="Ferrer M."/>
            <person name="Sanchez J."/>
        </authorList>
    </citation>
    <scope>NUCLEOTIDE SEQUENCE</scope>
</reference>
<keyword evidence="5" id="KW-0804">Transcription</keyword>
<feature type="domain" description="OmpR/PhoB-type" evidence="7">
    <location>
        <begin position="137"/>
        <end position="236"/>
    </location>
</feature>
<dbReference type="PANTHER" id="PTHR48111:SF4">
    <property type="entry name" value="DNA-BINDING DUAL TRANSCRIPTIONAL REGULATOR OMPR"/>
    <property type="match status" value="1"/>
</dbReference>
<evidence type="ECO:0000256" key="4">
    <source>
        <dbReference type="ARBA" id="ARBA00023125"/>
    </source>
</evidence>
<evidence type="ECO:0000256" key="2">
    <source>
        <dbReference type="ARBA" id="ARBA00023012"/>
    </source>
</evidence>
<dbReference type="PROSITE" id="PS50110">
    <property type="entry name" value="RESPONSE_REGULATORY"/>
    <property type="match status" value="1"/>
</dbReference>
<evidence type="ECO:0000256" key="3">
    <source>
        <dbReference type="ARBA" id="ARBA00023015"/>
    </source>
</evidence>
<dbReference type="GO" id="GO:0006355">
    <property type="term" value="P:regulation of DNA-templated transcription"/>
    <property type="evidence" value="ECO:0007669"/>
    <property type="project" value="InterPro"/>
</dbReference>
<dbReference type="PANTHER" id="PTHR48111">
    <property type="entry name" value="REGULATOR OF RPOS"/>
    <property type="match status" value="1"/>
</dbReference>
<dbReference type="CDD" id="cd00383">
    <property type="entry name" value="trans_reg_C"/>
    <property type="match status" value="1"/>
</dbReference>
<protein>
    <submittedName>
        <fullName evidence="8">Two component transcriptional regulator, winged helix family</fullName>
    </submittedName>
</protein>
<dbReference type="Gene3D" id="3.40.50.2300">
    <property type="match status" value="1"/>
</dbReference>
<organism evidence="8">
    <name type="scientific">mine drainage metagenome</name>
    <dbReference type="NCBI Taxonomy" id="410659"/>
    <lineage>
        <taxon>unclassified sequences</taxon>
        <taxon>metagenomes</taxon>
        <taxon>ecological metagenomes</taxon>
    </lineage>
</organism>
<dbReference type="Pfam" id="PF00486">
    <property type="entry name" value="Trans_reg_C"/>
    <property type="match status" value="1"/>
</dbReference>
<dbReference type="GO" id="GO:0005829">
    <property type="term" value="C:cytosol"/>
    <property type="evidence" value="ECO:0007669"/>
    <property type="project" value="TreeGrafter"/>
</dbReference>
<dbReference type="InterPro" id="IPR039420">
    <property type="entry name" value="WalR-like"/>
</dbReference>
<dbReference type="Gene3D" id="1.10.10.10">
    <property type="entry name" value="Winged helix-like DNA-binding domain superfamily/Winged helix DNA-binding domain"/>
    <property type="match status" value="1"/>
</dbReference>
<evidence type="ECO:0000259" key="6">
    <source>
        <dbReference type="PROSITE" id="PS50110"/>
    </source>
</evidence>
<dbReference type="Pfam" id="PF00072">
    <property type="entry name" value="Response_reg"/>
    <property type="match status" value="1"/>
</dbReference>
<keyword evidence="3" id="KW-0805">Transcription regulation</keyword>
<dbReference type="AlphaFoldDB" id="T1BHF7"/>